<feature type="region of interest" description="Disordered" evidence="2">
    <location>
        <begin position="63"/>
        <end position="116"/>
    </location>
</feature>
<dbReference type="InterPro" id="IPR008862">
    <property type="entry name" value="Tcp11"/>
</dbReference>
<comment type="similarity">
    <text evidence="1">Belongs to the TCP11 family.</text>
</comment>
<dbReference type="EMBL" id="JBBBZM010000045">
    <property type="protein sequence ID" value="KAL0636732.1"/>
    <property type="molecule type" value="Genomic_DNA"/>
</dbReference>
<evidence type="ECO:0000256" key="2">
    <source>
        <dbReference type="SAM" id="MobiDB-lite"/>
    </source>
</evidence>
<dbReference type="PANTHER" id="PTHR12832:SF18">
    <property type="entry name" value="IQ CALMODULIN-BINDING MOTIF DOMAIN PROTEIN (AFU_ORTHOLOGUE AFUA_1G08920)"/>
    <property type="match status" value="1"/>
</dbReference>
<evidence type="ECO:0008006" key="5">
    <source>
        <dbReference type="Google" id="ProtNLM"/>
    </source>
</evidence>
<feature type="compositionally biased region" description="Low complexity" evidence="2">
    <location>
        <begin position="79"/>
        <end position="97"/>
    </location>
</feature>
<organism evidence="3 4">
    <name type="scientific">Discina gigas</name>
    <dbReference type="NCBI Taxonomy" id="1032678"/>
    <lineage>
        <taxon>Eukaryota</taxon>
        <taxon>Fungi</taxon>
        <taxon>Dikarya</taxon>
        <taxon>Ascomycota</taxon>
        <taxon>Pezizomycotina</taxon>
        <taxon>Pezizomycetes</taxon>
        <taxon>Pezizales</taxon>
        <taxon>Discinaceae</taxon>
        <taxon>Discina</taxon>
    </lineage>
</organism>
<dbReference type="PANTHER" id="PTHR12832">
    <property type="entry name" value="TESTIS-SPECIFIC PROTEIN PBS13 T-COMPLEX 11"/>
    <property type="match status" value="1"/>
</dbReference>
<accession>A0ABR3GLS8</accession>
<comment type="caution">
    <text evidence="3">The sequence shown here is derived from an EMBL/GenBank/DDBJ whole genome shotgun (WGS) entry which is preliminary data.</text>
</comment>
<evidence type="ECO:0000313" key="4">
    <source>
        <dbReference type="Proteomes" id="UP001447188"/>
    </source>
</evidence>
<reference evidence="3 4" key="1">
    <citation type="submission" date="2024-02" db="EMBL/GenBank/DDBJ databases">
        <title>Discinaceae phylogenomics.</title>
        <authorList>
            <person name="Dirks A.C."/>
            <person name="James T.Y."/>
        </authorList>
    </citation>
    <scope>NUCLEOTIDE SEQUENCE [LARGE SCALE GENOMIC DNA]</scope>
    <source>
        <strain evidence="3 4">ACD0624</strain>
    </source>
</reference>
<feature type="compositionally biased region" description="Polar residues" evidence="2">
    <location>
        <begin position="105"/>
        <end position="116"/>
    </location>
</feature>
<protein>
    <recommendedName>
        <fullName evidence="5">Tcp11-domain-containing protein</fullName>
    </recommendedName>
</protein>
<feature type="compositionally biased region" description="Basic and acidic residues" evidence="2">
    <location>
        <begin position="63"/>
        <end position="78"/>
    </location>
</feature>
<evidence type="ECO:0000313" key="3">
    <source>
        <dbReference type="EMBL" id="KAL0636732.1"/>
    </source>
</evidence>
<proteinExistence type="inferred from homology"/>
<evidence type="ECO:0000256" key="1">
    <source>
        <dbReference type="ARBA" id="ARBA00010954"/>
    </source>
</evidence>
<gene>
    <name evidence="3" type="ORF">Q9L58_004340</name>
</gene>
<sequence length="558" mass="61841">MVAQYAGLDLIWQKVKDETDEHVAADFKEGIRENQLMLLVRIRRLAGEKTRVLIRQAVKEARRTRLPKKEKGDTRPRETPSSSEANSVSTAVESAVVAPPPPATGESTVLSELSSDAQRQQTAQVFSQLESGGMLGNRQIVHELALDRTFKLTPRKKGGFEQMVEREARRAFWDTMREDVLLRGELVKWIPGMAESVKGKLLHLLDPKGSLHRTISDSIDTTIIEQQCRAGSYDYEKFFSFVLGFLPKICSPARDADVQALVNDTGDYIQRLQSLFDVLELLQLDHANFLLMMSAQYVIPEAIPYERRLFTADLEAARTTLTRTTAWLLAAKEQKLVEAATNSPSATEIYNHAFATLIMTLDTTPITEQTAPETLHLDIDRTNAFRKEFRHIVIGTAICLTIKNLLRRDVRSAWKPLKERVATLLSALPPSPTAADTKALAEAVCSFLTETVACPKPVLAHVASAVARIAGRPGHDVADQDPVVRIVAKRVYGFVAARLDAQGSKERVRLATGGGDTLTGFGMAEWIADVGVYVERAGTCAGWNRECYSRQYDVILGA</sequence>
<keyword evidence="4" id="KW-1185">Reference proteome</keyword>
<name>A0ABR3GLS8_9PEZI</name>
<dbReference type="Proteomes" id="UP001447188">
    <property type="component" value="Unassembled WGS sequence"/>
</dbReference>
<dbReference type="Pfam" id="PF05794">
    <property type="entry name" value="Tcp11"/>
    <property type="match status" value="1"/>
</dbReference>